<dbReference type="EMBL" id="RCTF01000002">
    <property type="protein sequence ID" value="RLP81020.1"/>
    <property type="molecule type" value="Genomic_DNA"/>
</dbReference>
<evidence type="ECO:0000256" key="3">
    <source>
        <dbReference type="ARBA" id="ARBA00009337"/>
    </source>
</evidence>
<dbReference type="AlphaFoldDB" id="A0A3L7AMZ3"/>
<name>A0A3L7AMZ3_9HYPH</name>
<comment type="pathway">
    <text evidence="2">Glycan metabolism; osmoregulated periplasmic glucan (OPG) biosynthesis.</text>
</comment>
<dbReference type="InterPro" id="IPR001173">
    <property type="entry name" value="Glyco_trans_2-like"/>
</dbReference>
<feature type="domain" description="Glycosyltransferase 2-like" evidence="14">
    <location>
        <begin position="230"/>
        <end position="433"/>
    </location>
</feature>
<keyword evidence="6" id="KW-0997">Cell inner membrane</keyword>
<feature type="transmembrane region" description="Helical" evidence="13">
    <location>
        <begin position="84"/>
        <end position="105"/>
    </location>
</feature>
<evidence type="ECO:0000313" key="15">
    <source>
        <dbReference type="EMBL" id="RLP81020.1"/>
    </source>
</evidence>
<keyword evidence="9 13" id="KW-0812">Transmembrane</keyword>
<feature type="transmembrane region" description="Helical" evidence="13">
    <location>
        <begin position="548"/>
        <end position="565"/>
    </location>
</feature>
<dbReference type="PANTHER" id="PTHR43867">
    <property type="entry name" value="CELLULOSE SYNTHASE CATALYTIC SUBUNIT A [UDP-FORMING]"/>
    <property type="match status" value="1"/>
</dbReference>
<feature type="transmembrane region" description="Helical" evidence="13">
    <location>
        <begin position="571"/>
        <end position="589"/>
    </location>
</feature>
<dbReference type="PANTHER" id="PTHR43867:SF5">
    <property type="entry name" value="GLUCANS BIOSYNTHESIS GLUCOSYLTRANSFERASE H"/>
    <property type="match status" value="1"/>
</dbReference>
<dbReference type="InterPro" id="IPR029044">
    <property type="entry name" value="Nucleotide-diphossugar_trans"/>
</dbReference>
<dbReference type="Pfam" id="PF13632">
    <property type="entry name" value="Glyco_trans_2_3"/>
    <property type="match status" value="1"/>
</dbReference>
<organism evidence="15 16">
    <name type="scientific">Xanthobacter tagetidis</name>
    <dbReference type="NCBI Taxonomy" id="60216"/>
    <lineage>
        <taxon>Bacteria</taxon>
        <taxon>Pseudomonadati</taxon>
        <taxon>Pseudomonadota</taxon>
        <taxon>Alphaproteobacteria</taxon>
        <taxon>Hyphomicrobiales</taxon>
        <taxon>Xanthobacteraceae</taxon>
        <taxon>Xanthobacter</taxon>
    </lineage>
</organism>
<proteinExistence type="inferred from homology"/>
<dbReference type="Proteomes" id="UP000269692">
    <property type="component" value="Unassembled WGS sequence"/>
</dbReference>
<dbReference type="OrthoDB" id="9775281at2"/>
<evidence type="ECO:0000256" key="4">
    <source>
        <dbReference type="ARBA" id="ARBA00020585"/>
    </source>
</evidence>
<dbReference type="RefSeq" id="WP_121621872.1">
    <property type="nucleotide sequence ID" value="NZ_JACIIW010000003.1"/>
</dbReference>
<comment type="caution">
    <text evidence="15">The sequence shown here is derived from an EMBL/GenBank/DDBJ whole genome shotgun (WGS) entry which is preliminary data.</text>
</comment>
<evidence type="ECO:0000313" key="16">
    <source>
        <dbReference type="Proteomes" id="UP000269692"/>
    </source>
</evidence>
<dbReference type="Gene3D" id="3.90.550.10">
    <property type="entry name" value="Spore Coat Polysaccharide Biosynthesis Protein SpsA, Chain A"/>
    <property type="match status" value="1"/>
</dbReference>
<dbReference type="InterPro" id="IPR050321">
    <property type="entry name" value="Glycosyltr_2/OpgH_subfam"/>
</dbReference>
<feature type="region of interest" description="Disordered" evidence="12">
    <location>
        <begin position="703"/>
        <end position="725"/>
    </location>
</feature>
<comment type="similarity">
    <text evidence="3">Belongs to the glycosyltransferase 2 family. OpgH subfamily.</text>
</comment>
<dbReference type="NCBIfam" id="NF003958">
    <property type="entry name" value="PRK05454.2-1"/>
    <property type="match status" value="1"/>
</dbReference>
<evidence type="ECO:0000256" key="6">
    <source>
        <dbReference type="ARBA" id="ARBA00022519"/>
    </source>
</evidence>
<gene>
    <name evidence="15" type="primary">mdoH</name>
    <name evidence="15" type="ORF">D9R14_03195</name>
</gene>
<keyword evidence="16" id="KW-1185">Reference proteome</keyword>
<evidence type="ECO:0000256" key="2">
    <source>
        <dbReference type="ARBA" id="ARBA00005001"/>
    </source>
</evidence>
<evidence type="ECO:0000256" key="11">
    <source>
        <dbReference type="ARBA" id="ARBA00023136"/>
    </source>
</evidence>
<keyword evidence="7" id="KW-0328">Glycosyltransferase</keyword>
<dbReference type="SUPFAM" id="SSF53448">
    <property type="entry name" value="Nucleotide-diphospho-sugar transferases"/>
    <property type="match status" value="1"/>
</dbReference>
<evidence type="ECO:0000256" key="12">
    <source>
        <dbReference type="SAM" id="MobiDB-lite"/>
    </source>
</evidence>
<dbReference type="GO" id="GO:0016758">
    <property type="term" value="F:hexosyltransferase activity"/>
    <property type="evidence" value="ECO:0007669"/>
    <property type="project" value="TreeGrafter"/>
</dbReference>
<dbReference type="GO" id="GO:0005886">
    <property type="term" value="C:plasma membrane"/>
    <property type="evidence" value="ECO:0007669"/>
    <property type="project" value="UniProtKB-SubCell"/>
</dbReference>
<keyword evidence="11 13" id="KW-0472">Membrane</keyword>
<dbReference type="NCBIfam" id="NF003962">
    <property type="entry name" value="PRK05454.2-5"/>
    <property type="match status" value="1"/>
</dbReference>
<evidence type="ECO:0000256" key="8">
    <source>
        <dbReference type="ARBA" id="ARBA00022679"/>
    </source>
</evidence>
<evidence type="ECO:0000256" key="10">
    <source>
        <dbReference type="ARBA" id="ARBA00022989"/>
    </source>
</evidence>
<evidence type="ECO:0000256" key="5">
    <source>
        <dbReference type="ARBA" id="ARBA00022475"/>
    </source>
</evidence>
<comment type="subcellular location">
    <subcellularLocation>
        <location evidence="1">Cell inner membrane</location>
        <topology evidence="1">Multi-pass membrane protein</topology>
    </subcellularLocation>
</comment>
<keyword evidence="8 15" id="KW-0808">Transferase</keyword>
<dbReference type="NCBIfam" id="NF003956">
    <property type="entry name" value="PRK05454.1-3"/>
    <property type="match status" value="1"/>
</dbReference>
<sequence length="725" mass="77131">MDAVAQARPATAAPRAGVPPEAPLAMPVQDLGRRPERAVASAPLGVPLALRRAFVFGGAAELTAMAAFEMHKVLDVGGLTEIEYAILVLFVVLFAWIGLAFTNALGGAVSLLSGRPPLGIDPGAPLPALSIRTAVLMPCYNEDPDRVLAGLEATWRSLEATGRGDLFDVFILSDSTDPDIWVAEEAAFLALRERTGGRFHYRHRAQNTDRKAGNVAEWVTRFGAAYEAMLILDADSVMSGDCMVRMAAALERNPSVGLIQTLPVIVGGRTLFARLQQFAGRLYGPLIAAGLAWWHGPQSNYWGHNAIIRTRAFAGAAGLPHLKGRKPFGGHILSHDFVEAALLVRAGWGVHMVPELAGSYEEGPPSLTDLAVRDRRWCQGNLQHAAVLPARGLSWASRVHLLTGIGSYVSAPLWLIMLLAGLLSALQARFVPPNYFPSGSALFPVWPAQDPVRAAWVFGGTMAVLLLPKVIAFALILRDRAVRQGFGGAGRAFLGMTGEIFLSGLMAPVTMVSQSFAVVGVLMGRDGGWHPQQRDDGSIGWRAALRQFLPHTLLGIAFAAATAAISLPLMAWMSPVILGLVAAVPLAVWTSKPRGRSWFLATPEGQTPPPVLRHAMDLRAAGAAAEMPIEAAARLAADADLLAFHRGALPARGRRLAGDVRPERLIARAKIEDAATRDEALRLLSPREKAAALADDRALSGLLALGDQERGAPPARGKSGLGGPN</sequence>
<evidence type="ECO:0000256" key="1">
    <source>
        <dbReference type="ARBA" id="ARBA00004429"/>
    </source>
</evidence>
<evidence type="ECO:0000256" key="7">
    <source>
        <dbReference type="ARBA" id="ARBA00022676"/>
    </source>
</evidence>
<keyword evidence="5" id="KW-1003">Cell membrane</keyword>
<reference evidence="15 16" key="1">
    <citation type="submission" date="2018-10" db="EMBL/GenBank/DDBJ databases">
        <title>Xanthobacter tagetidis genome sequencing and assembly.</title>
        <authorList>
            <person name="Maclea K.S."/>
            <person name="Goen A.E."/>
            <person name="Fatima S.A."/>
        </authorList>
    </citation>
    <scope>NUCLEOTIDE SEQUENCE [LARGE SCALE GENOMIC DNA]</scope>
    <source>
        <strain evidence="15 16">ATCC 700314</strain>
    </source>
</reference>
<evidence type="ECO:0000256" key="13">
    <source>
        <dbReference type="SAM" id="Phobius"/>
    </source>
</evidence>
<feature type="transmembrane region" description="Helical" evidence="13">
    <location>
        <begin position="401"/>
        <end position="426"/>
    </location>
</feature>
<protein>
    <recommendedName>
        <fullName evidence="4">Glucans biosynthesis glucosyltransferase H</fullName>
    </recommendedName>
</protein>
<dbReference type="CDD" id="cd04191">
    <property type="entry name" value="Glucan_BSP_MdoH"/>
    <property type="match status" value="1"/>
</dbReference>
<keyword evidence="10 13" id="KW-1133">Transmembrane helix</keyword>
<accession>A0A3L7AMZ3</accession>
<evidence type="ECO:0000259" key="14">
    <source>
        <dbReference type="Pfam" id="PF13632"/>
    </source>
</evidence>
<feature type="transmembrane region" description="Helical" evidence="13">
    <location>
        <begin position="454"/>
        <end position="477"/>
    </location>
</feature>
<evidence type="ECO:0000256" key="9">
    <source>
        <dbReference type="ARBA" id="ARBA00022692"/>
    </source>
</evidence>